<dbReference type="InterPro" id="IPR058592">
    <property type="entry name" value="Gtf3_C"/>
</dbReference>
<feature type="domain" description="Glucosyltransferase 3-like C-terminal" evidence="3">
    <location>
        <begin position="175"/>
        <end position="342"/>
    </location>
</feature>
<feature type="domain" description="Glucosyltransferase 3-like N-terminal" evidence="2">
    <location>
        <begin position="4"/>
        <end position="153"/>
    </location>
</feature>
<dbReference type="AlphaFoldDB" id="A0A6P1MCM7"/>
<dbReference type="Pfam" id="PF26334">
    <property type="entry name" value="Gtf3_N"/>
    <property type="match status" value="1"/>
</dbReference>
<reference evidence="4 5" key="1">
    <citation type="submission" date="2020-01" db="EMBL/GenBank/DDBJ databases">
        <title>Genomic analysis of Aminipila sp. CBA3637.</title>
        <authorList>
            <person name="Kim Y.B."/>
            <person name="Roh S.W."/>
        </authorList>
    </citation>
    <scope>NUCLEOTIDE SEQUENCE [LARGE SCALE GENOMIC DNA]</scope>
    <source>
        <strain evidence="4 5">CBA3637</strain>
    </source>
</reference>
<dbReference type="InterPro" id="IPR058591">
    <property type="entry name" value="Gtf3_N"/>
</dbReference>
<dbReference type="Pfam" id="PF26337">
    <property type="entry name" value="Gtf3_C"/>
    <property type="match status" value="1"/>
</dbReference>
<evidence type="ECO:0000259" key="2">
    <source>
        <dbReference type="Pfam" id="PF26334"/>
    </source>
</evidence>
<sequence length="349" mass="39528">MNNFYISFNAEQEYTAWYKAIADVEFFLDSMGFKAIPVKSCIKNMRLCLKTYIGTEDEEDGTGIILVQYPRVAVEGVDLDKFIKVIKSTYQKYKLVVLVHDLDSIRFGKFFTTNYLTEIPMLKRFHCVIAVNDAMAALLKDHGVLSNIYSLTMFDYVLPDIHNAGMIYDPNNVSIAYAGNLKYEKSPFLYKLDKVDFGKITINLYGPDLNKKNTFLSGNVKYKGAFAADNLAGEIKDEFGLCWDGNALDKCGGKIGQYLRYTNPHKTSLYLALGIPVIISKDIATAKFIEREKVGIIISKIEQIPSVINNLSMDEYETLKINAVNISKKLKDGYFIKKVIKSIEESFKP</sequence>
<organism evidence="4 5">
    <name type="scientific">Aminipila terrae</name>
    <dbReference type="NCBI Taxonomy" id="2697030"/>
    <lineage>
        <taxon>Bacteria</taxon>
        <taxon>Bacillati</taxon>
        <taxon>Bacillota</taxon>
        <taxon>Clostridia</taxon>
        <taxon>Peptostreptococcales</taxon>
        <taxon>Anaerovoracaceae</taxon>
        <taxon>Aminipila</taxon>
    </lineage>
</organism>
<evidence type="ECO:0000313" key="4">
    <source>
        <dbReference type="EMBL" id="QHI71772.1"/>
    </source>
</evidence>
<dbReference type="PIRSF" id="PIRSF007023">
    <property type="entry name" value="UDP-Galf_transf"/>
    <property type="match status" value="1"/>
</dbReference>
<evidence type="ECO:0000313" key="5">
    <source>
        <dbReference type="Proteomes" id="UP000463883"/>
    </source>
</evidence>
<dbReference type="RefSeq" id="WP_162361546.1">
    <property type="nucleotide sequence ID" value="NZ_CP047591.1"/>
</dbReference>
<evidence type="ECO:0000259" key="3">
    <source>
        <dbReference type="Pfam" id="PF26337"/>
    </source>
</evidence>
<keyword evidence="1" id="KW-0808">Transferase</keyword>
<gene>
    <name evidence="4" type="ORF">Ami3637_04660</name>
</gene>
<keyword evidence="5" id="KW-1185">Reference proteome</keyword>
<evidence type="ECO:0008006" key="6">
    <source>
        <dbReference type="Google" id="ProtNLM"/>
    </source>
</evidence>
<dbReference type="Gene3D" id="3.40.50.2000">
    <property type="entry name" value="Glycogen Phosphorylase B"/>
    <property type="match status" value="2"/>
</dbReference>
<proteinExistence type="predicted"/>
<name>A0A6P1MCM7_9FIRM</name>
<evidence type="ECO:0000256" key="1">
    <source>
        <dbReference type="ARBA" id="ARBA00022679"/>
    </source>
</evidence>
<accession>A0A6P1MCM7</accession>
<protein>
    <recommendedName>
        <fullName evidence="6">Beta-1,6-galactofuranosyltransferase</fullName>
    </recommendedName>
</protein>
<dbReference type="Proteomes" id="UP000463883">
    <property type="component" value="Chromosome"/>
</dbReference>
<dbReference type="EMBL" id="CP047591">
    <property type="protein sequence ID" value="QHI71772.1"/>
    <property type="molecule type" value="Genomic_DNA"/>
</dbReference>
<dbReference type="KEGG" id="amic:Ami3637_04660"/>